<organism evidence="4 5">
    <name type="scientific">Raphanus sativus</name>
    <name type="common">Radish</name>
    <name type="synonym">Raphanus raphanistrum var. sativus</name>
    <dbReference type="NCBI Taxonomy" id="3726"/>
    <lineage>
        <taxon>Eukaryota</taxon>
        <taxon>Viridiplantae</taxon>
        <taxon>Streptophyta</taxon>
        <taxon>Embryophyta</taxon>
        <taxon>Tracheophyta</taxon>
        <taxon>Spermatophyta</taxon>
        <taxon>Magnoliopsida</taxon>
        <taxon>eudicotyledons</taxon>
        <taxon>Gunneridae</taxon>
        <taxon>Pentapetalae</taxon>
        <taxon>rosids</taxon>
        <taxon>malvids</taxon>
        <taxon>Brassicales</taxon>
        <taxon>Brassicaceae</taxon>
        <taxon>Brassiceae</taxon>
        <taxon>Raphanus</taxon>
    </lineage>
</organism>
<dbReference type="InterPro" id="IPR012445">
    <property type="entry name" value="ATG101"/>
</dbReference>
<sequence length="140" mass="16712">MEGFHRALGLIRPKYFDLELFDITYVQCGEIQVEKKIDDRIEHFITWIHKHPNKKIVVGNCLSNPFNKSFSKSLNSLMTKRIMFLLLEIYFPFEITITTHKLIGFNRWEGYVEEDTPKWPSIHDQLMIHKYIYSKVAIHP</sequence>
<evidence type="ECO:0000256" key="2">
    <source>
        <dbReference type="ARBA" id="ARBA00018874"/>
    </source>
</evidence>
<proteinExistence type="inferred from homology"/>
<evidence type="ECO:0000256" key="1">
    <source>
        <dbReference type="ARBA" id="ARBA00007130"/>
    </source>
</evidence>
<dbReference type="Proteomes" id="UP000504610">
    <property type="component" value="Chromosome 6"/>
</dbReference>
<dbReference type="GO" id="GO:1990316">
    <property type="term" value="C:Atg1/ULK1 kinase complex"/>
    <property type="evidence" value="ECO:0007669"/>
    <property type="project" value="TreeGrafter"/>
</dbReference>
<gene>
    <name evidence="5" type="primary">LOC108834328</name>
</gene>
<evidence type="ECO:0000256" key="3">
    <source>
        <dbReference type="ARBA" id="ARBA00023006"/>
    </source>
</evidence>
<evidence type="ECO:0000313" key="5">
    <source>
        <dbReference type="RefSeq" id="XP_018463171.1"/>
    </source>
</evidence>
<keyword evidence="4" id="KW-1185">Reference proteome</keyword>
<dbReference type="KEGG" id="rsz:108834328"/>
<dbReference type="PANTHER" id="PTHR13292">
    <property type="entry name" value="AUTOPHAGY-RELATED PROTEIN 101"/>
    <property type="match status" value="1"/>
</dbReference>
<name>A0A6J0LUW2_RAPSA</name>
<dbReference type="GO" id="GO:0019901">
    <property type="term" value="F:protein kinase binding"/>
    <property type="evidence" value="ECO:0007669"/>
    <property type="project" value="TreeGrafter"/>
</dbReference>
<reference evidence="4" key="1">
    <citation type="journal article" date="2019" name="Database">
        <title>The radish genome database (RadishGD): an integrated information resource for radish genomics.</title>
        <authorList>
            <person name="Yu H.J."/>
            <person name="Baek S."/>
            <person name="Lee Y.J."/>
            <person name="Cho A."/>
            <person name="Mun J.H."/>
        </authorList>
    </citation>
    <scope>NUCLEOTIDE SEQUENCE [LARGE SCALE GENOMIC DNA]</scope>
    <source>
        <strain evidence="4">cv. WK10039</strain>
    </source>
</reference>
<comment type="similarity">
    <text evidence="1">Belongs to the ATG101 family.</text>
</comment>
<protein>
    <recommendedName>
        <fullName evidence="2">Autophagy-related protein 101</fullName>
    </recommendedName>
</protein>
<evidence type="ECO:0000313" key="4">
    <source>
        <dbReference type="Proteomes" id="UP000504610"/>
    </source>
</evidence>
<dbReference type="GO" id="GO:0000045">
    <property type="term" value="P:autophagosome assembly"/>
    <property type="evidence" value="ECO:0007669"/>
    <property type="project" value="TreeGrafter"/>
</dbReference>
<dbReference type="PANTHER" id="PTHR13292:SF0">
    <property type="entry name" value="AUTOPHAGY-RELATED PROTEIN 101"/>
    <property type="match status" value="1"/>
</dbReference>
<accession>A0A6J0LUW2</accession>
<dbReference type="AlphaFoldDB" id="A0A6J0LUW2"/>
<dbReference type="Pfam" id="PF07855">
    <property type="entry name" value="ATG101"/>
    <property type="match status" value="1"/>
</dbReference>
<dbReference type="GO" id="GO:0000407">
    <property type="term" value="C:phagophore assembly site"/>
    <property type="evidence" value="ECO:0007669"/>
    <property type="project" value="TreeGrafter"/>
</dbReference>
<keyword evidence="3" id="KW-0072">Autophagy</keyword>
<dbReference type="OrthoDB" id="10259639at2759"/>
<reference evidence="5" key="2">
    <citation type="submission" date="2025-08" db="UniProtKB">
        <authorList>
            <consortium name="RefSeq"/>
        </authorList>
    </citation>
    <scope>IDENTIFICATION</scope>
    <source>
        <tissue evidence="5">Leaf</tissue>
    </source>
</reference>
<dbReference type="GeneID" id="108834328"/>
<dbReference type="RefSeq" id="XP_018463171.1">
    <property type="nucleotide sequence ID" value="XM_018607669.2"/>
</dbReference>